<feature type="signal peptide" evidence="1">
    <location>
        <begin position="1"/>
        <end position="19"/>
    </location>
</feature>
<proteinExistence type="predicted"/>
<dbReference type="EMBL" id="NSKE01000005">
    <property type="protein sequence ID" value="PAU94089.1"/>
    <property type="molecule type" value="Genomic_DNA"/>
</dbReference>
<accession>A0A2A2GB57</accession>
<evidence type="ECO:0000256" key="1">
    <source>
        <dbReference type="SAM" id="SignalP"/>
    </source>
</evidence>
<name>A0A2A2GB57_9BACT</name>
<keyword evidence="3" id="KW-1185">Reference proteome</keyword>
<reference evidence="2 3" key="1">
    <citation type="submission" date="2017-08" db="EMBL/GenBank/DDBJ databases">
        <title>Aliifodinibius alkalisoli sp. nov., isolated from saline alkaline soil.</title>
        <authorList>
            <person name="Liu D."/>
            <person name="Zhang G."/>
        </authorList>
    </citation>
    <scope>NUCLEOTIDE SEQUENCE [LARGE SCALE GENOMIC DNA]</scope>
    <source>
        <strain evidence="2 3">WN023</strain>
    </source>
</reference>
<evidence type="ECO:0000313" key="2">
    <source>
        <dbReference type="EMBL" id="PAU94089.1"/>
    </source>
</evidence>
<dbReference type="Proteomes" id="UP000218831">
    <property type="component" value="Unassembled WGS sequence"/>
</dbReference>
<organism evidence="2 3">
    <name type="scientific">Fodinibius salipaludis</name>
    <dbReference type="NCBI Taxonomy" id="2032627"/>
    <lineage>
        <taxon>Bacteria</taxon>
        <taxon>Pseudomonadati</taxon>
        <taxon>Balneolota</taxon>
        <taxon>Balneolia</taxon>
        <taxon>Balneolales</taxon>
        <taxon>Balneolaceae</taxon>
        <taxon>Fodinibius</taxon>
    </lineage>
</organism>
<keyword evidence="1" id="KW-0732">Signal</keyword>
<protein>
    <recommendedName>
        <fullName evidence="4">Outer membrane protein beta-barrel domain-containing protein</fullName>
    </recommendedName>
</protein>
<dbReference type="AlphaFoldDB" id="A0A2A2GB57"/>
<gene>
    <name evidence="2" type="ORF">CK503_07700</name>
</gene>
<feature type="chain" id="PRO_5012584399" description="Outer membrane protein beta-barrel domain-containing protein" evidence="1">
    <location>
        <begin position="20"/>
        <end position="276"/>
    </location>
</feature>
<comment type="caution">
    <text evidence="2">The sequence shown here is derived from an EMBL/GenBank/DDBJ whole genome shotgun (WGS) entry which is preliminary data.</text>
</comment>
<evidence type="ECO:0000313" key="3">
    <source>
        <dbReference type="Proteomes" id="UP000218831"/>
    </source>
</evidence>
<sequence length="276" mass="31123">MIKYLFPVLVLTLLLSVLADTSIAQIEEPDVIEKADPKTPLSEGYQNSLGFDLFVNNFGFGIGGTYGRAVTPYTEITFRTGITGIRDVSEQNFQSFLTGQQIIPNKYKRGLGFPFLLGVKQRLFARHIEDNMRFFVSAAGGPALAFTYPYVSDTTVPAYGEPNGFRDFQVGPDGYLYPVERVNDFFTGWSEGESKWGYSGAIKVGVDLGSKFKSRTTIEFGYFFYYFSEGLQIMEPYKPTEYNADGEPVFESRVKFFDAQKYFGTPQIKFTFGGMW</sequence>
<evidence type="ECO:0008006" key="4">
    <source>
        <dbReference type="Google" id="ProtNLM"/>
    </source>
</evidence>